<proteinExistence type="predicted"/>
<dbReference type="Pfam" id="PF14271">
    <property type="entry name" value="DUF4359"/>
    <property type="match status" value="1"/>
</dbReference>
<dbReference type="InterPro" id="IPR025578">
    <property type="entry name" value="DUF4359"/>
</dbReference>
<reference evidence="2 3" key="1">
    <citation type="submission" date="2016-04" db="EMBL/GenBank/DDBJ databases">
        <title>Draft Genome Assembly of the Bloom-forming Cyanobacterium Nodularia spumigena Strain CENA596 in Shrimp Production Ponds.</title>
        <authorList>
            <person name="Popin R.V."/>
            <person name="Rigonato J."/>
            <person name="Abreu V.A."/>
            <person name="Andreote A.P."/>
            <person name="Silveira S.B."/>
            <person name="Odebrecht C."/>
            <person name="Fiore M.F."/>
        </authorList>
    </citation>
    <scope>NUCLEOTIDE SEQUENCE [LARGE SCALE GENOMIC DNA]</scope>
    <source>
        <strain evidence="2 3">CENA596</strain>
    </source>
</reference>
<comment type="caution">
    <text evidence="2">The sequence shown here is derived from an EMBL/GenBank/DDBJ whole genome shotgun (WGS) entry which is preliminary data.</text>
</comment>
<name>A0A161V9Y3_NODSP</name>
<evidence type="ECO:0008006" key="4">
    <source>
        <dbReference type="Google" id="ProtNLM"/>
    </source>
</evidence>
<evidence type="ECO:0000313" key="2">
    <source>
        <dbReference type="EMBL" id="KZL48006.1"/>
    </source>
</evidence>
<feature type="signal peptide" evidence="1">
    <location>
        <begin position="1"/>
        <end position="23"/>
    </location>
</feature>
<dbReference type="RefSeq" id="WP_063874318.1">
    <property type="nucleotide sequence ID" value="NZ_CAWMRI010000267.1"/>
</dbReference>
<evidence type="ECO:0000256" key="1">
    <source>
        <dbReference type="SAM" id="SignalP"/>
    </source>
</evidence>
<dbReference type="EMBL" id="LWAJ01000267">
    <property type="protein sequence ID" value="KZL48006.1"/>
    <property type="molecule type" value="Genomic_DNA"/>
</dbReference>
<keyword evidence="1" id="KW-0732">Signal</keyword>
<dbReference type="Proteomes" id="UP000076555">
    <property type="component" value="Unassembled WGS sequence"/>
</dbReference>
<gene>
    <name evidence="2" type="ORF">A2T98_20305</name>
</gene>
<sequence>MKALTIIAFSGAVGLAALGVAMATTNPSQVEYEEYAAQRLTEYLKKDVCQKTANFLENLIKSQCDNLVDQATPQMREILGRSTEQQNFLIFSVYKTDLKLSSLIPIYKFETVGAFNNFYTYTAEQQ</sequence>
<dbReference type="OrthoDB" id="573423at2"/>
<feature type="chain" id="PRO_5007828735" description="DUF4359 domain-containing protein" evidence="1">
    <location>
        <begin position="24"/>
        <end position="126"/>
    </location>
</feature>
<evidence type="ECO:0000313" key="3">
    <source>
        <dbReference type="Proteomes" id="UP000076555"/>
    </source>
</evidence>
<organism evidence="2 3">
    <name type="scientific">Nodularia spumigena CENA596</name>
    <dbReference type="NCBI Taxonomy" id="1819295"/>
    <lineage>
        <taxon>Bacteria</taxon>
        <taxon>Bacillati</taxon>
        <taxon>Cyanobacteriota</taxon>
        <taxon>Cyanophyceae</taxon>
        <taxon>Nostocales</taxon>
        <taxon>Nodulariaceae</taxon>
        <taxon>Nodularia</taxon>
    </lineage>
</organism>
<protein>
    <recommendedName>
        <fullName evidence="4">DUF4359 domain-containing protein</fullName>
    </recommendedName>
</protein>
<dbReference type="AlphaFoldDB" id="A0A161V9Y3"/>
<accession>A0A161V9Y3</accession>